<proteinExistence type="predicted"/>
<reference evidence="1 2" key="1">
    <citation type="submission" date="2015-02" db="EMBL/GenBank/DDBJ databases">
        <title>Complete genome of a baculovirus isolated from a medical interest larvae: lLonomia obliqua (Lepidoptera: Saturniidae).</title>
        <authorList>
            <person name="Clara A.-S.W."/>
            <person name="Daniel A.-A.M.P."/>
            <person name="Miguel A.S."/>
            <person name="Jhon F.E.A."/>
            <person name="Fabricio M.S."/>
            <person name="Jose W.L.C."/>
            <person name="Bergmann R.M."/>
            <person name="Fernando M.L."/>
        </authorList>
    </citation>
    <scope>NUCLEOTIDE SEQUENCE [LARGE SCALE GENOMIC DNA]</scope>
    <source>
        <strain evidence="1">SP/2000</strain>
    </source>
</reference>
<name>A0A126FCG7_9ABAC</name>
<dbReference type="GO" id="GO:0006355">
    <property type="term" value="P:regulation of DNA-templated transcription"/>
    <property type="evidence" value="ECO:0007669"/>
    <property type="project" value="InterPro"/>
</dbReference>
<organism evidence="1 2">
    <name type="scientific">Lonomia obliqua multiple nucleopolyhedrovirus</name>
    <dbReference type="NCBI Taxonomy" id="134394"/>
    <lineage>
        <taxon>Viruses</taxon>
        <taxon>Viruses incertae sedis</taxon>
        <taxon>Naldaviricetes</taxon>
        <taxon>Lefavirales</taxon>
        <taxon>Baculoviridae</taxon>
        <taxon>Alphabaculovirus</taxon>
        <taxon>Alphabaculovirus lonobliquae</taxon>
        <taxon>Lonomia obliqua nucleopolyhedrovirus</taxon>
    </lineage>
</organism>
<dbReference type="GeneID" id="40526688"/>
<dbReference type="Pfam" id="PF05098">
    <property type="entry name" value="LEF-4"/>
    <property type="match status" value="1"/>
</dbReference>
<dbReference type="RefSeq" id="YP_009666418.1">
    <property type="nucleotide sequence ID" value="NC_043520.1"/>
</dbReference>
<evidence type="ECO:0000313" key="1">
    <source>
        <dbReference type="EMBL" id="AKN81045.1"/>
    </source>
</evidence>
<dbReference type="Proteomes" id="UP000297030">
    <property type="component" value="Segment"/>
</dbReference>
<dbReference type="EMBL" id="KP763670">
    <property type="protein sequence ID" value="AKN81045.1"/>
    <property type="molecule type" value="Genomic_DNA"/>
</dbReference>
<accession>A0A126FCG7</accession>
<protein>
    <submittedName>
        <fullName evidence="1">Late expression factor 4</fullName>
    </submittedName>
</protein>
<evidence type="ECO:0000313" key="2">
    <source>
        <dbReference type="Proteomes" id="UP000297030"/>
    </source>
</evidence>
<dbReference type="InterPro" id="IPR007790">
    <property type="entry name" value="LEF-4"/>
</dbReference>
<gene>
    <name evidence="1" type="primary">lef-4</name>
</gene>
<keyword evidence="2" id="KW-1185">Reference proteome</keyword>
<sequence length="488" mass="57004">MLSDSDDFVVEKEISYSINFSQDVLYKILDSYIVTNYHLTQQYCDLYDENDVRTRIFCGGNTNTNGDDHNGPNNSGGYDDNGQIISIKKTQLKYEKFAHWCSNTNILVPFVWRESKEHAVSFKNVSQKLHKIIHVFVYVHENVEIKFEQVYLWKSCADFFDSMTANKVVKLLNLLENSAQTYSEIMQNSQLGSDEILCRIRLEYEFDTATPNVEHLNGMCQIIVAMEQFSDHQNISPCLPYTALLDKIILRKFEHEQKISYSDKQLNNNDDLVKKWAFKLDGVRGRGLFIRNFCLIQTDDMKFYSTKLAKLFKLNNIVTFQCEIMETNQIFITDLLQIFKYKYNNRTQYECVTNSFYAIDPMTAIECINYFNVHVKSIMLTDTKTKYEMLFQKFFDPPLCQSSYSTFAVDGYIILDSALRYVKYKWNKTIELEYDERSDMFNSLSGPLSNHAICANDISLKHGSIYECALFDNVIKVLKHRPDRLVPN</sequence>
<dbReference type="KEGG" id="vg:40526688"/>